<dbReference type="EMBL" id="LKAM01000006">
    <property type="protein sequence ID" value="KUM47809.1"/>
    <property type="molecule type" value="Genomic_DNA"/>
</dbReference>
<proteinExistence type="predicted"/>
<comment type="caution">
    <text evidence="1">The sequence shown here is derived from an EMBL/GenBank/DDBJ whole genome shotgun (WGS) entry which is preliminary data.</text>
</comment>
<reference evidence="1" key="1">
    <citation type="journal article" date="2015" name="Genome Biol. Evol.">
        <title>Organellar Genomes of White Spruce (Picea glauca): Assembly and Annotation.</title>
        <authorList>
            <person name="Jackman S.D."/>
            <person name="Warren R.L."/>
            <person name="Gibb E.A."/>
            <person name="Vandervalk B.P."/>
            <person name="Mohamadi H."/>
            <person name="Chu J."/>
            <person name="Raymond A."/>
            <person name="Pleasance S."/>
            <person name="Coope R."/>
            <person name="Wildung M.R."/>
            <person name="Ritland C.E."/>
            <person name="Bousquet J."/>
            <person name="Jones S.J."/>
            <person name="Bohlmann J."/>
            <person name="Birol I."/>
        </authorList>
    </citation>
    <scope>NUCLEOTIDE SEQUENCE [LARGE SCALE GENOMIC DNA]</scope>
    <source>
        <tissue evidence="1">Flushing bud</tissue>
    </source>
</reference>
<accession>A0A101LTQ3</accession>
<dbReference type="EMBL" id="LKAM01000006">
    <property type="protein sequence ID" value="KUM47808.1"/>
    <property type="molecule type" value="Genomic_DNA"/>
</dbReference>
<gene>
    <name evidence="1" type="ORF">ABT39_MTgene3592</name>
    <name evidence="2" type="ORF">ABT39_MTgene4802</name>
    <name evidence="3" type="ORF">ABT39_MTgene4803</name>
</gene>
<evidence type="ECO:0000313" key="3">
    <source>
        <dbReference type="EMBL" id="KUM47809.1"/>
    </source>
</evidence>
<sequence>MRKQARPTGEEISGCYYICNYASLRLAFVHMVFRLDLTQSHGVSLYMIL</sequence>
<protein>
    <submittedName>
        <fullName evidence="1">Uncharacterized protein</fullName>
    </submittedName>
</protein>
<dbReference type="AlphaFoldDB" id="A0A101LTQ3"/>
<organism evidence="1">
    <name type="scientific">Picea glauca</name>
    <name type="common">White spruce</name>
    <name type="synonym">Pinus glauca</name>
    <dbReference type="NCBI Taxonomy" id="3330"/>
    <lineage>
        <taxon>Eukaryota</taxon>
        <taxon>Viridiplantae</taxon>
        <taxon>Streptophyta</taxon>
        <taxon>Embryophyta</taxon>
        <taxon>Tracheophyta</taxon>
        <taxon>Spermatophyta</taxon>
        <taxon>Pinopsida</taxon>
        <taxon>Pinidae</taxon>
        <taxon>Conifers I</taxon>
        <taxon>Pinales</taxon>
        <taxon>Pinaceae</taxon>
        <taxon>Picea</taxon>
    </lineage>
</organism>
<name>A0A101LTQ3_PICGL</name>
<evidence type="ECO:0000313" key="1">
    <source>
        <dbReference type="EMBL" id="KUM45177.1"/>
    </source>
</evidence>
<keyword evidence="1" id="KW-0496">Mitochondrion</keyword>
<evidence type="ECO:0000313" key="2">
    <source>
        <dbReference type="EMBL" id="KUM47808.1"/>
    </source>
</evidence>
<dbReference type="EMBL" id="LKAM01000025">
    <property type="protein sequence ID" value="KUM45177.1"/>
    <property type="molecule type" value="Genomic_DNA"/>
</dbReference>
<geneLocation type="mitochondrion" evidence="1"/>